<gene>
    <name evidence="1" type="ORF">D8Y22_02855</name>
</gene>
<proteinExistence type="predicted"/>
<accession>A0A4S3TS88</accession>
<keyword evidence="2" id="KW-1185">Reference proteome</keyword>
<protein>
    <submittedName>
        <fullName evidence="1">Uncharacterized protein</fullName>
    </submittedName>
</protein>
<dbReference type="EMBL" id="RBZW01000011">
    <property type="protein sequence ID" value="THE66233.1"/>
    <property type="molecule type" value="Genomic_DNA"/>
</dbReference>
<reference evidence="1 2" key="1">
    <citation type="submission" date="2018-10" db="EMBL/GenBank/DDBJ databases">
        <title>Natronolimnobius sp. XQ-INN 246 isolated from Inner Mongolia Autonomous Region of China.</title>
        <authorList>
            <person name="Xue Q."/>
        </authorList>
    </citation>
    <scope>NUCLEOTIDE SEQUENCE [LARGE SCALE GENOMIC DNA]</scope>
    <source>
        <strain evidence="1 2">XQ-INN 246</strain>
    </source>
</reference>
<dbReference type="AlphaFoldDB" id="A0A4S3TS88"/>
<comment type="caution">
    <text evidence="1">The sequence shown here is derived from an EMBL/GenBank/DDBJ whole genome shotgun (WGS) entry which is preliminary data.</text>
</comment>
<organism evidence="1 2">
    <name type="scientific">Salinadaptatus halalkaliphilus</name>
    <dbReference type="NCBI Taxonomy" id="2419781"/>
    <lineage>
        <taxon>Archaea</taxon>
        <taxon>Methanobacteriati</taxon>
        <taxon>Methanobacteriota</taxon>
        <taxon>Stenosarchaea group</taxon>
        <taxon>Halobacteria</taxon>
        <taxon>Halobacteriales</taxon>
        <taxon>Natrialbaceae</taxon>
        <taxon>Salinadaptatus</taxon>
    </lineage>
</organism>
<sequence>MRPQFVVVLCDTLSCLILSDSSRDDADRAFGVVADGDNASRPIGVTSFCPTVSAQETHDEAASRPADTSFAIVSTGCVETI</sequence>
<evidence type="ECO:0000313" key="1">
    <source>
        <dbReference type="EMBL" id="THE66233.1"/>
    </source>
</evidence>
<dbReference type="Proteomes" id="UP000318864">
    <property type="component" value="Unassembled WGS sequence"/>
</dbReference>
<name>A0A4S3TS88_9EURY</name>
<evidence type="ECO:0000313" key="2">
    <source>
        <dbReference type="Proteomes" id="UP000318864"/>
    </source>
</evidence>